<feature type="transmembrane region" description="Helical" evidence="1">
    <location>
        <begin position="52"/>
        <end position="72"/>
    </location>
</feature>
<accession>A0A1Z4BQJ7</accession>
<protein>
    <recommendedName>
        <fullName evidence="4">DUF3098 domain-containing protein</fullName>
    </recommendedName>
</protein>
<dbReference type="EMBL" id="CP022022">
    <property type="protein sequence ID" value="ASF43584.1"/>
    <property type="molecule type" value="Genomic_DNA"/>
</dbReference>
<dbReference type="RefSeq" id="WP_009414016.1">
    <property type="nucleotide sequence ID" value="NZ_CP022022.1"/>
</dbReference>
<keyword evidence="3" id="KW-1185">Reference proteome</keyword>
<name>A0A1Z4BQJ7_9FLAO</name>
<gene>
    <name evidence="2" type="ORF">CBG49_11140</name>
</gene>
<sequence>MKHHSTSIFGKKNYLIMGIGLAVIAIGFILMSGGGSDNPAVFDTSIFNFRRIHLAPALVLLGFAIEIYAILVKPNEEENTKKNA</sequence>
<organism evidence="2 3">
    <name type="scientific">Capnocytophaga endodontalis</name>
    <dbReference type="NCBI Taxonomy" id="2708117"/>
    <lineage>
        <taxon>Bacteria</taxon>
        <taxon>Pseudomonadati</taxon>
        <taxon>Bacteroidota</taxon>
        <taxon>Flavobacteriia</taxon>
        <taxon>Flavobacteriales</taxon>
        <taxon>Flavobacteriaceae</taxon>
        <taxon>Capnocytophaga</taxon>
    </lineage>
</organism>
<proteinExistence type="predicted"/>
<feature type="transmembrane region" description="Helical" evidence="1">
    <location>
        <begin position="12"/>
        <end position="32"/>
    </location>
</feature>
<dbReference type="Pfam" id="PF11297">
    <property type="entry name" value="DUF3098"/>
    <property type="match status" value="1"/>
</dbReference>
<dbReference type="Proteomes" id="UP000197007">
    <property type="component" value="Chromosome"/>
</dbReference>
<evidence type="ECO:0000256" key="1">
    <source>
        <dbReference type="SAM" id="Phobius"/>
    </source>
</evidence>
<dbReference type="InterPro" id="IPR021448">
    <property type="entry name" value="DUF3098"/>
</dbReference>
<keyword evidence="1" id="KW-0812">Transmembrane</keyword>
<evidence type="ECO:0000313" key="2">
    <source>
        <dbReference type="EMBL" id="ASF43584.1"/>
    </source>
</evidence>
<dbReference type="AlphaFoldDB" id="A0A1Z4BQJ7"/>
<dbReference type="KEGG" id="capn:CBG49_11140"/>
<evidence type="ECO:0008006" key="4">
    <source>
        <dbReference type="Google" id="ProtNLM"/>
    </source>
</evidence>
<reference evidence="3" key="1">
    <citation type="submission" date="2017-06" db="EMBL/GenBank/DDBJ databases">
        <title>Complete genome sequence of Capnocytophaga sp. KCOM 1579 (=ChDC OS43) isolated from a human refractory periapical abscess lesion.</title>
        <authorList>
            <person name="Kook J.-K."/>
            <person name="Park S.-N."/>
            <person name="Lim Y.K."/>
            <person name="Roh H."/>
        </authorList>
    </citation>
    <scope>NUCLEOTIDE SEQUENCE [LARGE SCALE GENOMIC DNA]</scope>
    <source>
        <strain evidence="3">ChDC OS43</strain>
    </source>
</reference>
<evidence type="ECO:0000313" key="3">
    <source>
        <dbReference type="Proteomes" id="UP000197007"/>
    </source>
</evidence>
<keyword evidence="1" id="KW-1133">Transmembrane helix</keyword>
<keyword evidence="1" id="KW-0472">Membrane</keyword>